<gene>
    <name evidence="2" type="ORF">RFI_36936</name>
</gene>
<name>X6LG10_RETFI</name>
<protein>
    <submittedName>
        <fullName evidence="2">Exopolyphosphatase</fullName>
    </submittedName>
</protein>
<dbReference type="InterPro" id="IPR011993">
    <property type="entry name" value="PH-like_dom_sf"/>
</dbReference>
<evidence type="ECO:0000313" key="2">
    <source>
        <dbReference type="EMBL" id="ETO00504.1"/>
    </source>
</evidence>
<dbReference type="AlphaFoldDB" id="X6LG10"/>
<feature type="region of interest" description="Disordered" evidence="1">
    <location>
        <begin position="191"/>
        <end position="225"/>
    </location>
</feature>
<dbReference type="SUPFAM" id="SSF50729">
    <property type="entry name" value="PH domain-like"/>
    <property type="match status" value="1"/>
</dbReference>
<keyword evidence="3" id="KW-1185">Reference proteome</keyword>
<evidence type="ECO:0000313" key="3">
    <source>
        <dbReference type="Proteomes" id="UP000023152"/>
    </source>
</evidence>
<reference evidence="2 3" key="1">
    <citation type="journal article" date="2013" name="Curr. Biol.">
        <title>The Genome of the Foraminiferan Reticulomyxa filosa.</title>
        <authorList>
            <person name="Glockner G."/>
            <person name="Hulsmann N."/>
            <person name="Schleicher M."/>
            <person name="Noegel A.A."/>
            <person name="Eichinger L."/>
            <person name="Gallinger C."/>
            <person name="Pawlowski J."/>
            <person name="Sierra R."/>
            <person name="Euteneuer U."/>
            <person name="Pillet L."/>
            <person name="Moustafa A."/>
            <person name="Platzer M."/>
            <person name="Groth M."/>
            <person name="Szafranski K."/>
            <person name="Schliwa M."/>
        </authorList>
    </citation>
    <scope>NUCLEOTIDE SEQUENCE [LARGE SCALE GENOMIC DNA]</scope>
</reference>
<sequence length="269" mass="31548">SAKESLQDIYEHCQTFCIRKQKQEKKSHAQMPNQVMQYIVEKHPDFEPLMKEWSEFEKAVRLKSKKIGQAPIRDRIDKANLRLLTAGTVMRKHGDARKKLIRVDESCELLLFEDTTGKKGPKQLNIRNIQQIRGGNAHPAMRNVPNGCGIQLVSIDPNGLEFVVCLETKTGIECDKWLSALQELVHAWSNNKEEKEKEKEEDKKEDKNKKQNKMNKAIDEKEEKKKWMKWWKAKNEKDKSEIISKFEHLSKSDFGIWLLHQSKWKNDLI</sequence>
<comment type="caution">
    <text evidence="2">The sequence shown here is derived from an EMBL/GenBank/DDBJ whole genome shotgun (WGS) entry which is preliminary data.</text>
</comment>
<proteinExistence type="predicted"/>
<feature type="compositionally biased region" description="Basic and acidic residues" evidence="1">
    <location>
        <begin position="216"/>
        <end position="225"/>
    </location>
</feature>
<feature type="non-terminal residue" evidence="2">
    <location>
        <position position="1"/>
    </location>
</feature>
<feature type="compositionally biased region" description="Basic and acidic residues" evidence="1">
    <location>
        <begin position="191"/>
        <end position="209"/>
    </location>
</feature>
<evidence type="ECO:0000256" key="1">
    <source>
        <dbReference type="SAM" id="MobiDB-lite"/>
    </source>
</evidence>
<dbReference type="Gene3D" id="2.30.29.30">
    <property type="entry name" value="Pleckstrin-homology domain (PH domain)/Phosphotyrosine-binding domain (PTB)"/>
    <property type="match status" value="1"/>
</dbReference>
<dbReference type="Proteomes" id="UP000023152">
    <property type="component" value="Unassembled WGS sequence"/>
</dbReference>
<organism evidence="2 3">
    <name type="scientific">Reticulomyxa filosa</name>
    <dbReference type="NCBI Taxonomy" id="46433"/>
    <lineage>
        <taxon>Eukaryota</taxon>
        <taxon>Sar</taxon>
        <taxon>Rhizaria</taxon>
        <taxon>Retaria</taxon>
        <taxon>Foraminifera</taxon>
        <taxon>Monothalamids</taxon>
        <taxon>Reticulomyxidae</taxon>
        <taxon>Reticulomyxa</taxon>
    </lineage>
</organism>
<accession>X6LG10</accession>
<dbReference type="EMBL" id="ASPP01040839">
    <property type="protein sequence ID" value="ETO00504.1"/>
    <property type="molecule type" value="Genomic_DNA"/>
</dbReference>